<dbReference type="InterPro" id="IPR025883">
    <property type="entry name" value="Cadherin-like_domain"/>
</dbReference>
<dbReference type="PANTHER" id="PTHR14776">
    <property type="entry name" value="CADHERIN-LIKE AND PC-ESTERASE DOMAIN-CONTAINING PROTEIN 1"/>
    <property type="match status" value="1"/>
</dbReference>
<feature type="domain" description="Cadherin-like beta-sandwich-like" evidence="2">
    <location>
        <begin position="955"/>
        <end position="1029"/>
    </location>
</feature>
<feature type="domain" description="Cadherin-like beta-sandwich-like" evidence="2">
    <location>
        <begin position="838"/>
        <end position="929"/>
    </location>
</feature>
<evidence type="ECO:0000259" key="2">
    <source>
        <dbReference type="Pfam" id="PF12733"/>
    </source>
</evidence>
<keyword evidence="4" id="KW-1185">Reference proteome</keyword>
<evidence type="ECO:0000313" key="3">
    <source>
        <dbReference type="EMBL" id="ASU32665.1"/>
    </source>
</evidence>
<dbReference type="CDD" id="cd15482">
    <property type="entry name" value="Sialidase_non-viral"/>
    <property type="match status" value="1"/>
</dbReference>
<name>A0A223NRZ5_9SPHI</name>
<feature type="domain" description="Cadherin-like beta-sandwich-like" evidence="2">
    <location>
        <begin position="1251"/>
        <end position="1330"/>
    </location>
</feature>
<feature type="domain" description="Cadherin-like beta-sandwich-like" evidence="2">
    <location>
        <begin position="1037"/>
        <end position="1128"/>
    </location>
</feature>
<dbReference type="EMBL" id="CP022743">
    <property type="protein sequence ID" value="ASU32665.1"/>
    <property type="molecule type" value="Genomic_DNA"/>
</dbReference>
<feature type="region of interest" description="Disordered" evidence="1">
    <location>
        <begin position="70"/>
        <end position="101"/>
    </location>
</feature>
<dbReference type="InterPro" id="IPR013783">
    <property type="entry name" value="Ig-like_fold"/>
</dbReference>
<protein>
    <submittedName>
        <fullName evidence="3">Cadherin-like beta sandwich domain protein</fullName>
    </submittedName>
</protein>
<dbReference type="RefSeq" id="WP_094569227.1">
    <property type="nucleotide sequence ID" value="NZ_CP022743.1"/>
</dbReference>
<evidence type="ECO:0000313" key="4">
    <source>
        <dbReference type="Proteomes" id="UP000215002"/>
    </source>
</evidence>
<dbReference type="OrthoDB" id="9757947at2"/>
<reference evidence="3 4" key="1">
    <citation type="submission" date="2017-08" db="EMBL/GenBank/DDBJ databases">
        <title>Complete genome sequence of Mucilaginibacter sp. strain BJC16-A31.</title>
        <authorList>
            <consortium name="Henan University of Science and Technology"/>
            <person name="You X."/>
        </authorList>
    </citation>
    <scope>NUCLEOTIDE SEQUENCE [LARGE SCALE GENOMIC DNA]</scope>
    <source>
        <strain evidence="3 4">BJC16-A31</strain>
    </source>
</reference>
<dbReference type="Pfam" id="PF12733">
    <property type="entry name" value="Cadherin-like"/>
    <property type="match status" value="6"/>
</dbReference>
<feature type="domain" description="Cadherin-like beta-sandwich-like" evidence="2">
    <location>
        <begin position="1157"/>
        <end position="1231"/>
    </location>
</feature>
<proteinExistence type="predicted"/>
<dbReference type="Pfam" id="PF13585">
    <property type="entry name" value="CHU_C"/>
    <property type="match status" value="1"/>
</dbReference>
<evidence type="ECO:0000256" key="1">
    <source>
        <dbReference type="SAM" id="MobiDB-lite"/>
    </source>
</evidence>
<accession>A0A223NRZ5</accession>
<organism evidence="3 4">
    <name type="scientific">Mucilaginibacter xinganensis</name>
    <dbReference type="NCBI Taxonomy" id="1234841"/>
    <lineage>
        <taxon>Bacteria</taxon>
        <taxon>Pseudomonadati</taxon>
        <taxon>Bacteroidota</taxon>
        <taxon>Sphingobacteriia</taxon>
        <taxon>Sphingobacteriales</taxon>
        <taxon>Sphingobacteriaceae</taxon>
        <taxon>Mucilaginibacter</taxon>
    </lineage>
</organism>
<dbReference type="SUPFAM" id="SSF110296">
    <property type="entry name" value="Oligoxyloglucan reducing end-specific cellobiohydrolase"/>
    <property type="match status" value="1"/>
</dbReference>
<dbReference type="PANTHER" id="PTHR14776:SF1">
    <property type="entry name" value="CADHERIN-LIKE AND PC-ESTERASE DOMAIN-CONTAINING PROTEIN 1"/>
    <property type="match status" value="1"/>
</dbReference>
<feature type="domain" description="Cadherin-like beta-sandwich-like" evidence="2">
    <location>
        <begin position="1360"/>
        <end position="1433"/>
    </location>
</feature>
<dbReference type="KEGG" id="muc:MuYL_0765"/>
<sequence length="1550" mass="160329">MKTFYLKVFGKTLLVLLFGVFIQNAIAAKREVLLKNFLLTTDNSSVADTPRQVSKAKKVVVERDRANIKDKDFDKDKKHPEDGVDDDISGRQDQETARTKDPSINVVPTERLIQARRIKDRLVTQRANLIKSANKPGAIAPIASISGITWSERGPSNVGGRTRALMFDLGDAANGYKKVFAGGVGGGLWVTNDITASPVSWTKINDFFENIAISCIAQNPVNPQVIYAGTGEGYYNGDAIQGLGVWKSTDGGASWTRLTSTSFYTNINAIAVDKNGSVYLAARDFGIMKSGDGGSSWSTAISTTGAADVQLAANGDVYASDGVFSAGHIYISDFAVNGAATGNSGTWTNITPGTSGTITPSTTSWWRIKLACAPGDANTVYALFEGTNSYSLTSFQRYNKATNTWAVKTVPTGSTFNNGQAWYSIAAAVDPTNANVVYAGSLDGGRSIDGGTTWAVQTQWYVGEVSGLNADQYVHADHHAYVYAPGSAGRFLMGTDGGIFYTSTATAAHPSFADRNNGYNVTQFYSVAVHPTNTNYFLAGAQDNGTQQYTTAGINATAEATGGDGGNAFIDQTNGNIQLTSYVYNNFWVSTDNGVNFIQHFLGNTGGFINPSDYDSNSKNLYSGDASGSYFRWNNITAGTSTSDVAVTAFSGANVTSVTVAPKTLNRVYFGLDNGKVAVVDNANTGTSIAGTVLSPSGYGTGSVSCVAVDPSSEDHLLVSYFNYGYPSVYETKNATAVTPVWTLVEGNLPDMPVRWAMFYPGDSTRAIIATELGVWTTDKLNSSSTVWSPTNSGLANVEVDMLKFRASDRTLAAATHGRGLFTTTLPVISNAATDATLSNLALNHGTLSPVFASSTSSYTASVPNATTSISITPTANAPGATIKVNNTAVASGTASANLTLAVGPNTINTVVTSADGTVNKTYAVIVTRLSNNALLTSLKITPSTALATVTGPGYKNYTTTVPNSETSLTVTSVVQDATATIKVNGTTVASGIASPAVPLTVGANVITVAVTAQDGTTVKNYIITATRKSASSIATLANLTTNAGALNPAFATLTTAYTLRVPNATASIKLTPTATANDATITVNGTVVASGVASPSIPLNAGDNMINTVVTAADGTTVKTYTLTVTRSAAGLSTNALLSSLKITPSTALTTVTGPGYKNYATSVPNSETSLTVTAVLQDATATIKVNGTTVASGAASPSIPLAAGANVITVVVTAQDGATVKNYIITATRATSSIATLANLITNAGALNPVFATLTTAYTLRVPNATTSIKLTPTATAGDAAIKVNGTTTASGVASASVPLSVGDNVINTVVTASDGTTVKTYTLTVTRSAAGLSTNALLSSLKISPSTALTTVTGPGYKNYTTSVPNSETSLTVTSVVQDATATIKVNGTTVASGAASPSIPLAVGTNVITTTVTAQDGATVKNYIITATRAAGPVAGLSLAAQGSDSVKTATDEILVHQAISPNGDGQNDFLLIDGLAAYPNNSLSIATQSGALVYNAKGYNNSSVVFDGHSSLNGRLQPRGTYFYLLEYYNGTQYKRKSGFIIIKY</sequence>
<dbReference type="InterPro" id="IPR015943">
    <property type="entry name" value="WD40/YVTN_repeat-like_dom_sf"/>
</dbReference>
<dbReference type="SUPFAM" id="SSF50939">
    <property type="entry name" value="Sialidases"/>
    <property type="match status" value="1"/>
</dbReference>
<dbReference type="Gene3D" id="2.60.40.10">
    <property type="entry name" value="Immunoglobulins"/>
    <property type="match status" value="1"/>
</dbReference>
<dbReference type="Proteomes" id="UP000215002">
    <property type="component" value="Chromosome"/>
</dbReference>
<dbReference type="InterPro" id="IPR036278">
    <property type="entry name" value="Sialidase_sf"/>
</dbReference>
<dbReference type="Gene3D" id="2.130.10.10">
    <property type="entry name" value="YVTN repeat-like/Quinoprotein amine dehydrogenase"/>
    <property type="match status" value="2"/>
</dbReference>
<gene>
    <name evidence="3" type="ORF">MuYL_0765</name>
</gene>